<evidence type="ECO:0000256" key="5">
    <source>
        <dbReference type="ARBA" id="ARBA00022741"/>
    </source>
</evidence>
<dbReference type="GO" id="GO:0036431">
    <property type="term" value="F:dCMP kinase activity"/>
    <property type="evidence" value="ECO:0007669"/>
    <property type="project" value="InterPro"/>
</dbReference>
<reference evidence="11" key="1">
    <citation type="journal article" date="2020" name="mSystems">
        <title>Genome- and Community-Level Interaction Insights into Carbon Utilization and Element Cycling Functions of Hydrothermarchaeota in Hydrothermal Sediment.</title>
        <authorList>
            <person name="Zhou Z."/>
            <person name="Liu Y."/>
            <person name="Xu W."/>
            <person name="Pan J."/>
            <person name="Luo Z.H."/>
            <person name="Li M."/>
        </authorList>
    </citation>
    <scope>NUCLEOTIDE SEQUENCE [LARGE SCALE GENOMIC DNA]</scope>
    <source>
        <strain evidence="11">HyVt-185</strain>
        <strain evidence="12">HyVt-386</strain>
    </source>
</reference>
<organism evidence="11">
    <name type="scientific">Candidatus Syntropharchaeum butanivorans</name>
    <dbReference type="NCBI Taxonomy" id="1839936"/>
    <lineage>
        <taxon>Archaea</taxon>
        <taxon>Methanobacteriati</taxon>
        <taxon>Methanobacteriota</taxon>
        <taxon>Stenosarchaea group</taxon>
        <taxon>Methanomicrobia</taxon>
        <taxon>Methanosarcinales</taxon>
        <taxon>ANME-2 cluster</taxon>
        <taxon>Candidatus Syntropharchaeum</taxon>
    </lineage>
</organism>
<comment type="subcellular location">
    <subcellularLocation>
        <location evidence="1 10">Cytoplasm</location>
    </subcellularLocation>
</comment>
<dbReference type="GO" id="GO:0006220">
    <property type="term" value="P:pyrimidine nucleotide metabolic process"/>
    <property type="evidence" value="ECO:0007669"/>
    <property type="project" value="UniProtKB-UniRule"/>
</dbReference>
<dbReference type="Gene3D" id="3.40.50.300">
    <property type="entry name" value="P-loop containing nucleotide triphosphate hydrolases"/>
    <property type="match status" value="1"/>
</dbReference>
<dbReference type="Proteomes" id="UP000885863">
    <property type="component" value="Unassembled WGS sequence"/>
</dbReference>
<evidence type="ECO:0000256" key="7">
    <source>
        <dbReference type="ARBA" id="ARBA00022840"/>
    </source>
</evidence>
<dbReference type="GO" id="GO:0005524">
    <property type="term" value="F:ATP binding"/>
    <property type="evidence" value="ECO:0007669"/>
    <property type="project" value="UniProtKB-UniRule"/>
</dbReference>
<protein>
    <recommendedName>
        <fullName evidence="10">Cytidylate kinase</fullName>
        <shortName evidence="10">CK</shortName>
        <ecNumber evidence="10">2.7.4.25</ecNumber>
    </recommendedName>
    <alternativeName>
        <fullName evidence="10">Cytidine monophosphate kinase</fullName>
        <shortName evidence="10">CMP kinase</shortName>
    </alternativeName>
</protein>
<evidence type="ECO:0000256" key="8">
    <source>
        <dbReference type="ARBA" id="ARBA00047615"/>
    </source>
</evidence>
<dbReference type="Pfam" id="PF13189">
    <property type="entry name" value="Cytidylate_kin2"/>
    <property type="match status" value="1"/>
</dbReference>
<dbReference type="EMBL" id="DQZR01000122">
    <property type="protein sequence ID" value="HDM36184.1"/>
    <property type="molecule type" value="Genomic_DNA"/>
</dbReference>
<comment type="similarity">
    <text evidence="2 10">Belongs to the cytidylate kinase family. Type 2 subfamily.</text>
</comment>
<comment type="catalytic activity">
    <reaction evidence="9 10">
        <text>CMP + ATP = CDP + ADP</text>
        <dbReference type="Rhea" id="RHEA:11600"/>
        <dbReference type="ChEBI" id="CHEBI:30616"/>
        <dbReference type="ChEBI" id="CHEBI:58069"/>
        <dbReference type="ChEBI" id="CHEBI:60377"/>
        <dbReference type="ChEBI" id="CHEBI:456216"/>
        <dbReference type="EC" id="2.7.4.25"/>
    </reaction>
</comment>
<evidence type="ECO:0000313" key="12">
    <source>
        <dbReference type="EMBL" id="HEC57114.1"/>
    </source>
</evidence>
<evidence type="ECO:0000256" key="9">
    <source>
        <dbReference type="ARBA" id="ARBA00048478"/>
    </source>
</evidence>
<accession>A0A7C0X2D9</accession>
<dbReference type="AlphaFoldDB" id="A0A7C0X2D9"/>
<dbReference type="EMBL" id="DRIE01000074">
    <property type="protein sequence ID" value="HEC57114.1"/>
    <property type="molecule type" value="Genomic_DNA"/>
</dbReference>
<evidence type="ECO:0000256" key="6">
    <source>
        <dbReference type="ARBA" id="ARBA00022777"/>
    </source>
</evidence>
<keyword evidence="7 10" id="KW-0067">ATP-binding</keyword>
<comment type="catalytic activity">
    <reaction evidence="8 10">
        <text>dCMP + ATP = dCDP + ADP</text>
        <dbReference type="Rhea" id="RHEA:25094"/>
        <dbReference type="ChEBI" id="CHEBI:30616"/>
        <dbReference type="ChEBI" id="CHEBI:57566"/>
        <dbReference type="ChEBI" id="CHEBI:58593"/>
        <dbReference type="ChEBI" id="CHEBI:456216"/>
        <dbReference type="EC" id="2.7.4.25"/>
    </reaction>
</comment>
<proteinExistence type="inferred from homology"/>
<dbReference type="InterPro" id="IPR011892">
    <property type="entry name" value="Cyt_kin_arch"/>
</dbReference>
<name>A0A7C0X2D9_9EURY</name>
<evidence type="ECO:0000256" key="10">
    <source>
        <dbReference type="HAMAP-Rule" id="MF_00239"/>
    </source>
</evidence>
<keyword evidence="6 10" id="KW-0418">Kinase</keyword>
<keyword evidence="4 10" id="KW-0808">Transferase</keyword>
<dbReference type="InterPro" id="IPR027417">
    <property type="entry name" value="P-loop_NTPase"/>
</dbReference>
<evidence type="ECO:0000313" key="11">
    <source>
        <dbReference type="EMBL" id="HDM36184.1"/>
    </source>
</evidence>
<dbReference type="HAMAP" id="MF_00239">
    <property type="entry name" value="Cytidyl_kinase_type2"/>
    <property type="match status" value="1"/>
</dbReference>
<evidence type="ECO:0000256" key="1">
    <source>
        <dbReference type="ARBA" id="ARBA00004496"/>
    </source>
</evidence>
<evidence type="ECO:0000256" key="4">
    <source>
        <dbReference type="ARBA" id="ARBA00022679"/>
    </source>
</evidence>
<dbReference type="EC" id="2.7.4.25" evidence="10"/>
<gene>
    <name evidence="10" type="primary">cmk</name>
    <name evidence="11" type="ORF">ENG09_02870</name>
    <name evidence="12" type="ORF">ENI32_04425</name>
</gene>
<evidence type="ECO:0000256" key="3">
    <source>
        <dbReference type="ARBA" id="ARBA00022490"/>
    </source>
</evidence>
<dbReference type="Proteomes" id="UP000885936">
    <property type="component" value="Unassembled WGS sequence"/>
</dbReference>
<dbReference type="InterPro" id="IPR011994">
    <property type="entry name" value="Cytidylate_kinase_dom"/>
</dbReference>
<keyword evidence="5 10" id="KW-0547">Nucleotide-binding</keyword>
<comment type="caution">
    <text evidence="11">The sequence shown here is derived from an EMBL/GenBank/DDBJ whole genome shotgun (WGS) entry which is preliminary data.</text>
</comment>
<dbReference type="SUPFAM" id="SSF52540">
    <property type="entry name" value="P-loop containing nucleoside triphosphate hydrolases"/>
    <property type="match status" value="1"/>
</dbReference>
<evidence type="ECO:0000256" key="2">
    <source>
        <dbReference type="ARBA" id="ARBA00011005"/>
    </source>
</evidence>
<dbReference type="CDD" id="cd02020">
    <property type="entry name" value="CMPK"/>
    <property type="match status" value="1"/>
</dbReference>
<sequence length="176" mass="20122">MIITIGGLAGSGTTTVARILSERLGISYISQGAIFRELAKNRGVTLEEFGRIAEQDDTIDRMIDSRQKELAKKHKDLILEGRLSGIFLEDADLRVWLKAPLDLRALRVSERDGIGEREACDLIKERERSEWRRYKSYYGVDLEDLSVYDIVIDTSRWSAEEVCEIIIRALELLQPH</sequence>
<keyword evidence="3 10" id="KW-0963">Cytoplasm</keyword>
<dbReference type="GO" id="GO:0005737">
    <property type="term" value="C:cytoplasm"/>
    <property type="evidence" value="ECO:0007669"/>
    <property type="project" value="UniProtKB-SubCell"/>
</dbReference>
<dbReference type="NCBIfam" id="TIGR02173">
    <property type="entry name" value="cyt_kin_arch"/>
    <property type="match status" value="1"/>
</dbReference>
<feature type="binding site" evidence="10">
    <location>
        <begin position="7"/>
        <end position="15"/>
    </location>
    <ligand>
        <name>ATP</name>
        <dbReference type="ChEBI" id="CHEBI:30616"/>
    </ligand>
</feature>